<accession>A0A1W9KPE4</accession>
<feature type="transmembrane region" description="Helical" evidence="6">
    <location>
        <begin position="132"/>
        <end position="152"/>
    </location>
</feature>
<dbReference type="InterPro" id="IPR037185">
    <property type="entry name" value="EmrE-like"/>
</dbReference>
<evidence type="ECO:0000256" key="1">
    <source>
        <dbReference type="ARBA" id="ARBA00004651"/>
    </source>
</evidence>
<evidence type="ECO:0000256" key="5">
    <source>
        <dbReference type="ARBA" id="ARBA00023136"/>
    </source>
</evidence>
<feature type="transmembrane region" description="Helical" evidence="6">
    <location>
        <begin position="110"/>
        <end position="126"/>
    </location>
</feature>
<evidence type="ECO:0000256" key="4">
    <source>
        <dbReference type="ARBA" id="ARBA00022989"/>
    </source>
</evidence>
<feature type="domain" description="EamA" evidence="7">
    <location>
        <begin position="135"/>
        <end position="272"/>
    </location>
</feature>
<evidence type="ECO:0000256" key="2">
    <source>
        <dbReference type="ARBA" id="ARBA00022475"/>
    </source>
</evidence>
<dbReference type="EMBL" id="MTEI01000024">
    <property type="protein sequence ID" value="OQW86026.1"/>
    <property type="molecule type" value="Genomic_DNA"/>
</dbReference>
<feature type="transmembrane region" description="Helical" evidence="6">
    <location>
        <begin position="234"/>
        <end position="251"/>
    </location>
</feature>
<dbReference type="InterPro" id="IPR000620">
    <property type="entry name" value="EamA_dom"/>
</dbReference>
<comment type="subcellular location">
    <subcellularLocation>
        <location evidence="1">Cell membrane</location>
        <topology evidence="1">Multi-pass membrane protein</topology>
    </subcellularLocation>
</comment>
<evidence type="ECO:0000256" key="6">
    <source>
        <dbReference type="SAM" id="Phobius"/>
    </source>
</evidence>
<comment type="caution">
    <text evidence="8">The sequence shown here is derived from an EMBL/GenBank/DDBJ whole genome shotgun (WGS) entry which is preliminary data.</text>
</comment>
<dbReference type="Pfam" id="PF00892">
    <property type="entry name" value="EamA"/>
    <property type="match status" value="2"/>
</dbReference>
<protein>
    <recommendedName>
        <fullName evidence="7">EamA domain-containing protein</fullName>
    </recommendedName>
</protein>
<evidence type="ECO:0000259" key="7">
    <source>
        <dbReference type="Pfam" id="PF00892"/>
    </source>
</evidence>
<evidence type="ECO:0000256" key="3">
    <source>
        <dbReference type="ARBA" id="ARBA00022692"/>
    </source>
</evidence>
<sequence>MSVSLLFVTLVWGSTVPMLKLAAASLSGVEISALRFVIAAACLLPWAIRASRQAWRDGAMLGALVLGAYVAQAYGLQFISSNRSAFLTSPNVLMVPLFGLAFGNRVSWRILFSTALACLGIGLMSWEGDAHLLADAATLLGAAGYALYVIMLSRCAGRHSARHLAATQIVSMAVLGCLWMVMDSANTDRMQTLGGRLSPNLVASLVYLGVVASAGMLFLQAFAQRYVSADKAALIYAMEPIFAALFAWWWLSEGLTVKAVLGGAMVVGAVVLYEWRGSKISPQ</sequence>
<name>A0A1W9KPE4_9BURK</name>
<feature type="transmembrane region" description="Helical" evidence="6">
    <location>
        <begin position="60"/>
        <end position="79"/>
    </location>
</feature>
<gene>
    <name evidence="8" type="ORF">BWK72_19090</name>
</gene>
<evidence type="ECO:0000313" key="8">
    <source>
        <dbReference type="EMBL" id="OQW86026.1"/>
    </source>
</evidence>
<dbReference type="PANTHER" id="PTHR42920:SF5">
    <property type="entry name" value="EAMA DOMAIN-CONTAINING PROTEIN"/>
    <property type="match status" value="1"/>
</dbReference>
<dbReference type="Proteomes" id="UP000192505">
    <property type="component" value="Unassembled WGS sequence"/>
</dbReference>
<dbReference type="PANTHER" id="PTHR42920">
    <property type="entry name" value="OS03G0707200 PROTEIN-RELATED"/>
    <property type="match status" value="1"/>
</dbReference>
<feature type="transmembrane region" description="Helical" evidence="6">
    <location>
        <begin position="164"/>
        <end position="182"/>
    </location>
</feature>
<feature type="transmembrane region" description="Helical" evidence="6">
    <location>
        <begin position="202"/>
        <end position="222"/>
    </location>
</feature>
<dbReference type="InterPro" id="IPR051258">
    <property type="entry name" value="Diverse_Substrate_Transporter"/>
</dbReference>
<feature type="transmembrane region" description="Helical" evidence="6">
    <location>
        <begin position="85"/>
        <end position="103"/>
    </location>
</feature>
<dbReference type="GO" id="GO:0005886">
    <property type="term" value="C:plasma membrane"/>
    <property type="evidence" value="ECO:0007669"/>
    <property type="project" value="UniProtKB-SubCell"/>
</dbReference>
<keyword evidence="3 6" id="KW-0812">Transmembrane</keyword>
<reference evidence="8 9" key="1">
    <citation type="submission" date="2017-01" db="EMBL/GenBank/DDBJ databases">
        <title>Novel large sulfur bacteria in the metagenomes of groundwater-fed chemosynthetic microbial mats in the Lake Huron basin.</title>
        <authorList>
            <person name="Sharrar A.M."/>
            <person name="Flood B.E."/>
            <person name="Bailey J.V."/>
            <person name="Jones D.S."/>
            <person name="Biddanda B."/>
            <person name="Ruberg S.A."/>
            <person name="Marcus D.N."/>
            <person name="Dick G.J."/>
        </authorList>
    </citation>
    <scope>NUCLEOTIDE SEQUENCE [LARGE SCALE GENOMIC DNA]</scope>
    <source>
        <strain evidence="8">A7</strain>
    </source>
</reference>
<organism evidence="8 9">
    <name type="scientific">Rhodoferax ferrireducens</name>
    <dbReference type="NCBI Taxonomy" id="192843"/>
    <lineage>
        <taxon>Bacteria</taxon>
        <taxon>Pseudomonadati</taxon>
        <taxon>Pseudomonadota</taxon>
        <taxon>Betaproteobacteria</taxon>
        <taxon>Burkholderiales</taxon>
        <taxon>Comamonadaceae</taxon>
        <taxon>Rhodoferax</taxon>
    </lineage>
</organism>
<keyword evidence="5 6" id="KW-0472">Membrane</keyword>
<proteinExistence type="predicted"/>
<feature type="transmembrane region" description="Helical" evidence="6">
    <location>
        <begin position="257"/>
        <end position="275"/>
    </location>
</feature>
<dbReference type="AlphaFoldDB" id="A0A1W9KPE4"/>
<feature type="domain" description="EamA" evidence="7">
    <location>
        <begin position="5"/>
        <end position="125"/>
    </location>
</feature>
<evidence type="ECO:0000313" key="9">
    <source>
        <dbReference type="Proteomes" id="UP000192505"/>
    </source>
</evidence>
<dbReference type="SUPFAM" id="SSF103481">
    <property type="entry name" value="Multidrug resistance efflux transporter EmrE"/>
    <property type="match status" value="2"/>
</dbReference>
<keyword evidence="4 6" id="KW-1133">Transmembrane helix</keyword>
<feature type="transmembrane region" description="Helical" evidence="6">
    <location>
        <begin position="32"/>
        <end position="48"/>
    </location>
</feature>
<keyword evidence="2" id="KW-1003">Cell membrane</keyword>